<evidence type="ECO:0000256" key="8">
    <source>
        <dbReference type="SAM" id="Phobius"/>
    </source>
</evidence>
<feature type="region of interest" description="Disordered" evidence="7">
    <location>
        <begin position="261"/>
        <end position="456"/>
    </location>
</feature>
<reference evidence="10" key="1">
    <citation type="submission" date="2021-01" db="EMBL/GenBank/DDBJ databases">
        <title>Whole genome shotgun sequence of Virgisporangium aliadipatigenens NBRC 105644.</title>
        <authorList>
            <person name="Komaki H."/>
            <person name="Tamura T."/>
        </authorList>
    </citation>
    <scope>NUCLEOTIDE SEQUENCE</scope>
    <source>
        <strain evidence="10">NBRC 105644</strain>
    </source>
</reference>
<keyword evidence="3" id="KW-0808">Transferase</keyword>
<feature type="domain" description="Protein kinase" evidence="9">
    <location>
        <begin position="4"/>
        <end position="262"/>
    </location>
</feature>
<dbReference type="InterPro" id="IPR011009">
    <property type="entry name" value="Kinase-like_dom_sf"/>
</dbReference>
<keyword evidence="4" id="KW-0547">Nucleotide-binding</keyword>
<dbReference type="GO" id="GO:0005524">
    <property type="term" value="F:ATP binding"/>
    <property type="evidence" value="ECO:0007669"/>
    <property type="project" value="UniProtKB-KW"/>
</dbReference>
<evidence type="ECO:0000256" key="3">
    <source>
        <dbReference type="ARBA" id="ARBA00022679"/>
    </source>
</evidence>
<comment type="caution">
    <text evidence="10">The sequence shown here is derived from an EMBL/GenBank/DDBJ whole genome shotgun (WGS) entry which is preliminary data.</text>
</comment>
<dbReference type="Pfam" id="PF00069">
    <property type="entry name" value="Pkinase"/>
    <property type="match status" value="1"/>
</dbReference>
<organism evidence="10 11">
    <name type="scientific">Virgisporangium aliadipatigenens</name>
    <dbReference type="NCBI Taxonomy" id="741659"/>
    <lineage>
        <taxon>Bacteria</taxon>
        <taxon>Bacillati</taxon>
        <taxon>Actinomycetota</taxon>
        <taxon>Actinomycetes</taxon>
        <taxon>Micromonosporales</taxon>
        <taxon>Micromonosporaceae</taxon>
        <taxon>Virgisporangium</taxon>
    </lineage>
</organism>
<dbReference type="PANTHER" id="PTHR43289:SF6">
    <property type="entry name" value="SERINE_THREONINE-PROTEIN KINASE NEKL-3"/>
    <property type="match status" value="1"/>
</dbReference>
<keyword evidence="8" id="KW-1133">Transmembrane helix</keyword>
<evidence type="ECO:0000259" key="9">
    <source>
        <dbReference type="PROSITE" id="PS50011"/>
    </source>
</evidence>
<evidence type="ECO:0000256" key="1">
    <source>
        <dbReference type="ARBA" id="ARBA00012513"/>
    </source>
</evidence>
<dbReference type="PROSITE" id="PS50011">
    <property type="entry name" value="PROTEIN_KINASE_DOM"/>
    <property type="match status" value="1"/>
</dbReference>
<keyword evidence="2" id="KW-0723">Serine/threonine-protein kinase</keyword>
<feature type="compositionally biased region" description="Pro residues" evidence="7">
    <location>
        <begin position="277"/>
        <end position="286"/>
    </location>
</feature>
<dbReference type="AlphaFoldDB" id="A0A8J3YQE4"/>
<evidence type="ECO:0000313" key="10">
    <source>
        <dbReference type="EMBL" id="GIJ48423.1"/>
    </source>
</evidence>
<protein>
    <recommendedName>
        <fullName evidence="1">non-specific serine/threonine protein kinase</fullName>
        <ecNumber evidence="1">2.7.11.1</ecNumber>
    </recommendedName>
</protein>
<feature type="compositionally biased region" description="Pro residues" evidence="7">
    <location>
        <begin position="303"/>
        <end position="315"/>
    </location>
</feature>
<feature type="compositionally biased region" description="Pro residues" evidence="7">
    <location>
        <begin position="344"/>
        <end position="356"/>
    </location>
</feature>
<proteinExistence type="predicted"/>
<dbReference type="SUPFAM" id="SSF56112">
    <property type="entry name" value="Protein kinase-like (PK-like)"/>
    <property type="match status" value="1"/>
</dbReference>
<dbReference type="GO" id="GO:0004674">
    <property type="term" value="F:protein serine/threonine kinase activity"/>
    <property type="evidence" value="ECO:0007669"/>
    <property type="project" value="UniProtKB-KW"/>
</dbReference>
<evidence type="ECO:0000256" key="2">
    <source>
        <dbReference type="ARBA" id="ARBA00022527"/>
    </source>
</evidence>
<gene>
    <name evidence="10" type="ORF">Val02_53090</name>
</gene>
<evidence type="ECO:0000313" key="11">
    <source>
        <dbReference type="Proteomes" id="UP000619260"/>
    </source>
</evidence>
<dbReference type="EC" id="2.7.11.1" evidence="1"/>
<dbReference type="Proteomes" id="UP000619260">
    <property type="component" value="Unassembled WGS sequence"/>
</dbReference>
<evidence type="ECO:0000256" key="5">
    <source>
        <dbReference type="ARBA" id="ARBA00022777"/>
    </source>
</evidence>
<dbReference type="EMBL" id="BOPF01000020">
    <property type="protein sequence ID" value="GIJ48423.1"/>
    <property type="molecule type" value="Genomic_DNA"/>
</dbReference>
<accession>A0A8J3YQE4</accession>
<dbReference type="SMART" id="SM00220">
    <property type="entry name" value="S_TKc"/>
    <property type="match status" value="1"/>
</dbReference>
<name>A0A8J3YQE4_9ACTN</name>
<keyword evidence="8" id="KW-0812">Transmembrane</keyword>
<evidence type="ECO:0000256" key="6">
    <source>
        <dbReference type="ARBA" id="ARBA00022840"/>
    </source>
</evidence>
<keyword evidence="6" id="KW-0067">ATP-binding</keyword>
<keyword evidence="5" id="KW-0418">Kinase</keyword>
<evidence type="ECO:0000256" key="7">
    <source>
        <dbReference type="SAM" id="MobiDB-lite"/>
    </source>
</evidence>
<dbReference type="InterPro" id="IPR000719">
    <property type="entry name" value="Prot_kinase_dom"/>
</dbReference>
<dbReference type="PANTHER" id="PTHR43289">
    <property type="entry name" value="MITOGEN-ACTIVATED PROTEIN KINASE KINASE KINASE 20-RELATED"/>
    <property type="match status" value="1"/>
</dbReference>
<dbReference type="Gene3D" id="1.10.510.10">
    <property type="entry name" value="Transferase(Phosphotransferase) domain 1"/>
    <property type="match status" value="1"/>
</dbReference>
<dbReference type="RefSeq" id="WP_203901907.1">
    <property type="nucleotide sequence ID" value="NZ_BOPF01000020.1"/>
</dbReference>
<keyword evidence="8" id="KW-0472">Membrane</keyword>
<keyword evidence="11" id="KW-1185">Reference proteome</keyword>
<sequence length="621" mass="63400">MATDDELVPLGDGPVASVLAGVDPATGAGYALKVFPAGLDRRTRSRARAELARLAALGDTPSLLPAWRLDALPDGRVALRMDLCAQSLPELLDSFGPLSTSDTVVLGCALAKALVALHGAGLVHGGVTPGNVLFRVSGEPVLSDAGVVLREAFPRDRIRAAGHLAPETLRDGTVDARSDLYGLGAILYLALAGRSPHDGPAGERPDARLLRVLDSPAPPPARAGLPPELDALTTELLARDPAERPADAASVLRRLGTLRATLNAPSPAAPPARTAPAPDPGPPPPAGASAPAPHAYLARHAHPAPPAGDPTPPPARHARPAPGNPTGGPTPLPATGPAALTDPAPRPPVGPTPPVGPLRQPAADWVSPPAVDRAQPSAAGPVAQDGPPGETTPDTAGRTASAGDRGRQSPTADAEALPGGEPTFDDPPAASPWPYGIAPEEPEPPREQATGPTPDGEPILVFGPLRAPRRFARVSLAVALTVAAVVALIAVSTALLMNEPDELAVPPAPARSAGSAPGPLPSRVVQLELADPVDRGNYVELSWRSSEPLDFAVIVAAEGEKAKAVFVHRSTSYRMEVDPARKYCFLIQGADGVQVHNSAPKAIRGATCSQQGTRGAAEPTG</sequence>
<evidence type="ECO:0000256" key="4">
    <source>
        <dbReference type="ARBA" id="ARBA00022741"/>
    </source>
</evidence>
<feature type="compositionally biased region" description="Low complexity" evidence="7">
    <location>
        <begin position="287"/>
        <end position="296"/>
    </location>
</feature>
<feature type="transmembrane region" description="Helical" evidence="8">
    <location>
        <begin position="474"/>
        <end position="497"/>
    </location>
</feature>